<dbReference type="InterPro" id="IPR016181">
    <property type="entry name" value="Acyl_CoA_acyltransferase"/>
</dbReference>
<dbReference type="RefSeq" id="WP_061331448.1">
    <property type="nucleotide sequence ID" value="NZ_LOCO01000004.1"/>
</dbReference>
<reference evidence="3" key="1">
    <citation type="submission" date="2015-12" db="EMBL/GenBank/DDBJ databases">
        <authorList>
            <person name="Lima A."/>
            <person name="Farahani Zayas N."/>
            <person name="Castro Da Silva M.A."/>
            <person name="Cabral A."/>
            <person name="Pessatti M.L."/>
        </authorList>
    </citation>
    <scope>NUCLEOTIDE SEQUENCE [LARGE SCALE GENOMIC DNA]</scope>
    <source>
        <strain evidence="3">LAMA 842</strain>
    </source>
</reference>
<sequence>MNTLESKTLRLRLVEENDADFILSLRLDERYNAFLSAVPPDVEAQKQWIRKYKHDEQAGNQYYFIIERIDGTPCGTVRVYDLREDSFCWGSWILNQNKTRYAALESAFLVYEFGFEHLGFEKSHFDVMKGNKGVIKFHQRMGAVQIDEDEQNLYFEITKAAVENAKQKLADKIK</sequence>
<name>A0A137SEM5_9GAMM</name>
<dbReference type="AlphaFoldDB" id="A0A137SEM5"/>
<dbReference type="SUPFAM" id="SSF55729">
    <property type="entry name" value="Acyl-CoA N-acyltransferases (Nat)"/>
    <property type="match status" value="1"/>
</dbReference>
<dbReference type="PANTHER" id="PTHR43415:SF3">
    <property type="entry name" value="GNAT-FAMILY ACETYLTRANSFERASE"/>
    <property type="match status" value="1"/>
</dbReference>
<dbReference type="Pfam" id="PF13302">
    <property type="entry name" value="Acetyltransf_3"/>
    <property type="match status" value="1"/>
</dbReference>
<dbReference type="EMBL" id="LOCO01000004">
    <property type="protein sequence ID" value="KXO10895.1"/>
    <property type="molecule type" value="Genomic_DNA"/>
</dbReference>
<evidence type="ECO:0000313" key="2">
    <source>
        <dbReference type="EMBL" id="KXO10895.1"/>
    </source>
</evidence>
<keyword evidence="3" id="KW-1185">Reference proteome</keyword>
<dbReference type="PATRIC" id="fig|1306954.6.peg.2894"/>
<organism evidence="2 3">
    <name type="scientific">Marinobacter excellens LAMA 842</name>
    <dbReference type="NCBI Taxonomy" id="1306954"/>
    <lineage>
        <taxon>Bacteria</taxon>
        <taxon>Pseudomonadati</taxon>
        <taxon>Pseudomonadota</taxon>
        <taxon>Gammaproteobacteria</taxon>
        <taxon>Pseudomonadales</taxon>
        <taxon>Marinobacteraceae</taxon>
        <taxon>Marinobacter</taxon>
    </lineage>
</organism>
<protein>
    <recommendedName>
        <fullName evidence="1">N-acetyltransferase domain-containing protein</fullName>
    </recommendedName>
</protein>
<gene>
    <name evidence="2" type="ORF">J122_1018</name>
</gene>
<proteinExistence type="predicted"/>
<evidence type="ECO:0000259" key="1">
    <source>
        <dbReference type="PROSITE" id="PS51186"/>
    </source>
</evidence>
<comment type="caution">
    <text evidence="2">The sequence shown here is derived from an EMBL/GenBank/DDBJ whole genome shotgun (WGS) entry which is preliminary data.</text>
</comment>
<dbReference type="PROSITE" id="PS51186">
    <property type="entry name" value="GNAT"/>
    <property type="match status" value="1"/>
</dbReference>
<accession>A0A137SEM5</accession>
<dbReference type="GO" id="GO:0016747">
    <property type="term" value="F:acyltransferase activity, transferring groups other than amino-acyl groups"/>
    <property type="evidence" value="ECO:0007669"/>
    <property type="project" value="InterPro"/>
</dbReference>
<feature type="domain" description="N-acetyltransferase" evidence="1">
    <location>
        <begin position="9"/>
        <end position="169"/>
    </location>
</feature>
<dbReference type="Gene3D" id="3.40.630.30">
    <property type="match status" value="1"/>
</dbReference>
<dbReference type="Proteomes" id="UP000070282">
    <property type="component" value="Unassembled WGS sequence"/>
</dbReference>
<evidence type="ECO:0000313" key="3">
    <source>
        <dbReference type="Proteomes" id="UP000070282"/>
    </source>
</evidence>
<dbReference type="InterPro" id="IPR000182">
    <property type="entry name" value="GNAT_dom"/>
</dbReference>
<dbReference type="PANTHER" id="PTHR43415">
    <property type="entry name" value="SPERMIDINE N(1)-ACETYLTRANSFERASE"/>
    <property type="match status" value="1"/>
</dbReference>